<dbReference type="InterPro" id="IPR036188">
    <property type="entry name" value="FAD/NAD-bd_sf"/>
</dbReference>
<reference evidence="2 3" key="1">
    <citation type="submission" date="2020-03" db="EMBL/GenBank/DDBJ databases">
        <title>Leucobacter sp. nov., isolated from beetles.</title>
        <authorList>
            <person name="Hyun D.-W."/>
            <person name="Bae J.-W."/>
        </authorList>
    </citation>
    <scope>NUCLEOTIDE SEQUENCE [LARGE SCALE GENOMIC DNA]</scope>
    <source>
        <strain evidence="2 3">HDW9A</strain>
    </source>
</reference>
<organism evidence="2 3">
    <name type="scientific">Leucobacter coleopterorum</name>
    <dbReference type="NCBI Taxonomy" id="2714933"/>
    <lineage>
        <taxon>Bacteria</taxon>
        <taxon>Bacillati</taxon>
        <taxon>Actinomycetota</taxon>
        <taxon>Actinomycetes</taxon>
        <taxon>Micrococcales</taxon>
        <taxon>Microbacteriaceae</taxon>
        <taxon>Leucobacter</taxon>
    </lineage>
</organism>
<keyword evidence="3" id="KW-1185">Reference proteome</keyword>
<dbReference type="SUPFAM" id="SSF51905">
    <property type="entry name" value="FAD/NAD(P)-binding domain"/>
    <property type="match status" value="1"/>
</dbReference>
<dbReference type="InterPro" id="IPR006076">
    <property type="entry name" value="FAD-dep_OxRdtase"/>
</dbReference>
<dbReference type="Proteomes" id="UP000503441">
    <property type="component" value="Chromosome"/>
</dbReference>
<dbReference type="Gene3D" id="3.30.9.10">
    <property type="entry name" value="D-Amino Acid Oxidase, subunit A, domain 2"/>
    <property type="match status" value="1"/>
</dbReference>
<dbReference type="PANTHER" id="PTHR13847">
    <property type="entry name" value="SARCOSINE DEHYDROGENASE-RELATED"/>
    <property type="match status" value="1"/>
</dbReference>
<protein>
    <submittedName>
        <fullName evidence="2">FAD-binding oxidoreductase</fullName>
    </submittedName>
</protein>
<feature type="domain" description="FAD dependent oxidoreductase" evidence="1">
    <location>
        <begin position="6"/>
        <end position="371"/>
    </location>
</feature>
<sequence>MSQAYDAVVIGGGLLGCATAWMIAREGGTVLLAERDQVNQHASGQNAGSLHFQLEYRMMEHGIEAARKAAEAMPLHLEAARLWKQLPAECGEDIEVKQSGGLMLAETAEQAKLLERKTEIERSWGLDIEMLDQAGVQRVAPYLSRSVVAAAHCPIEGKADTRAAAPALARAAARVGAEIRTRCEVISMRRDGGQWRIELTEGASRREITAGAVVVAAGVWTTELGKMVSAQLPTIPLALTMTTTLRVPQFISHLVQHAGARLSLKQALDGNVLIGGGWPARLMRDANGNPDFTSRPELLRESLAGNATAALGVVPQLAGIPALRSWVGTTTVTPDQLPLVGPVPGAAGMFVATGGSAFTLGPSFAEALADLVAGRAPTTDLTSFDPKRYQGVHA</sequence>
<proteinExistence type="predicted"/>
<dbReference type="RefSeq" id="WP_166328493.1">
    <property type="nucleotide sequence ID" value="NZ_CP049933.1"/>
</dbReference>
<accession>A0ABX6JU03</accession>
<evidence type="ECO:0000259" key="1">
    <source>
        <dbReference type="Pfam" id="PF01266"/>
    </source>
</evidence>
<dbReference type="Gene3D" id="3.50.50.60">
    <property type="entry name" value="FAD/NAD(P)-binding domain"/>
    <property type="match status" value="1"/>
</dbReference>
<dbReference type="EMBL" id="CP049933">
    <property type="protein sequence ID" value="QIM17703.1"/>
    <property type="molecule type" value="Genomic_DNA"/>
</dbReference>
<dbReference type="Pfam" id="PF01266">
    <property type="entry name" value="DAO"/>
    <property type="match status" value="1"/>
</dbReference>
<gene>
    <name evidence="2" type="ORF">G7066_01470</name>
</gene>
<evidence type="ECO:0000313" key="3">
    <source>
        <dbReference type="Proteomes" id="UP000503441"/>
    </source>
</evidence>
<evidence type="ECO:0000313" key="2">
    <source>
        <dbReference type="EMBL" id="QIM17703.1"/>
    </source>
</evidence>
<name>A0ABX6JU03_9MICO</name>